<dbReference type="GO" id="GO:0005737">
    <property type="term" value="C:cytoplasm"/>
    <property type="evidence" value="ECO:0007669"/>
    <property type="project" value="UniProtKB-SubCell"/>
</dbReference>
<dbReference type="InterPro" id="IPR023214">
    <property type="entry name" value="HAD_sf"/>
</dbReference>
<comment type="catalytic activity">
    <reaction evidence="1">
        <text>D-glycero-beta-D-manno-heptose 1,7-bisphosphate + H2O = D-glycero-beta-D-manno-heptose 1-phosphate + phosphate</text>
        <dbReference type="Rhea" id="RHEA:28518"/>
        <dbReference type="ChEBI" id="CHEBI:15377"/>
        <dbReference type="ChEBI" id="CHEBI:43474"/>
        <dbReference type="ChEBI" id="CHEBI:60208"/>
        <dbReference type="ChEBI" id="CHEBI:61593"/>
        <dbReference type="EC" id="3.1.3.82"/>
    </reaction>
</comment>
<evidence type="ECO:0000256" key="9">
    <source>
        <dbReference type="ARBA" id="ARBA00022801"/>
    </source>
</evidence>
<dbReference type="OrthoDB" id="9781367at2"/>
<accession>A0A2S9X6L5</accession>
<feature type="binding site" evidence="19">
    <location>
        <position position="107"/>
    </location>
    <ligand>
        <name>Zn(2+)</name>
        <dbReference type="ChEBI" id="CHEBI:29105"/>
    </ligand>
</feature>
<proteinExistence type="inferred from homology"/>
<dbReference type="NCBIfam" id="TIGR01656">
    <property type="entry name" value="Histidinol-ppas"/>
    <property type="match status" value="1"/>
</dbReference>
<feature type="site" description="Stabilizes the phosphoryl group" evidence="18">
    <location>
        <position position="119"/>
    </location>
</feature>
<dbReference type="AlphaFoldDB" id="A0A2S9X6L5"/>
<dbReference type="PIRSF" id="PIRSF004682">
    <property type="entry name" value="GmhB"/>
    <property type="match status" value="1"/>
</dbReference>
<dbReference type="NCBIfam" id="TIGR01662">
    <property type="entry name" value="HAD-SF-IIIA"/>
    <property type="match status" value="1"/>
</dbReference>
<evidence type="ECO:0000256" key="8">
    <source>
        <dbReference type="ARBA" id="ARBA00022723"/>
    </source>
</evidence>
<evidence type="ECO:0000256" key="7">
    <source>
        <dbReference type="ARBA" id="ARBA00022490"/>
    </source>
</evidence>
<dbReference type="CDD" id="cd07503">
    <property type="entry name" value="HAD_HisB-N"/>
    <property type="match status" value="1"/>
</dbReference>
<dbReference type="Proteomes" id="UP001224516">
    <property type="component" value="Unassembled WGS sequence"/>
</dbReference>
<dbReference type="PANTHER" id="PTHR42891:SF1">
    <property type="entry name" value="D-GLYCERO-BETA-D-MANNO-HEPTOSE-1,7-BISPHOSPHATE 7-PHOSPHATASE"/>
    <property type="match status" value="1"/>
</dbReference>
<feature type="binding site" evidence="19">
    <location>
        <position position="115"/>
    </location>
    <ligand>
        <name>Zn(2+)</name>
        <dbReference type="ChEBI" id="CHEBI:29105"/>
    </ligand>
</feature>
<organism evidence="21 22">
    <name type="scientific">Chromobacterium amazonense</name>
    <dbReference type="NCBI Taxonomy" id="1382803"/>
    <lineage>
        <taxon>Bacteria</taxon>
        <taxon>Pseudomonadati</taxon>
        <taxon>Pseudomonadota</taxon>
        <taxon>Betaproteobacteria</taxon>
        <taxon>Neisseriales</taxon>
        <taxon>Chromobacteriaceae</taxon>
        <taxon>Chromobacterium</taxon>
    </lineage>
</organism>
<evidence type="ECO:0000256" key="1">
    <source>
        <dbReference type="ARBA" id="ARBA00001226"/>
    </source>
</evidence>
<dbReference type="FunFam" id="3.40.50.1000:FF:000168">
    <property type="entry name" value="D,D-heptose 1,7-bisphosphate phosphatase"/>
    <property type="match status" value="1"/>
</dbReference>
<dbReference type="GO" id="GO:0046872">
    <property type="term" value="F:metal ion binding"/>
    <property type="evidence" value="ECO:0007669"/>
    <property type="project" value="UniProtKB-KW"/>
</dbReference>
<comment type="pathway">
    <text evidence="5">Nucleotide-sugar biosynthesis; ADP-L-glycero-beta-D-manno-heptose biosynthesis; ADP-L-glycero-beta-D-manno-heptose from D-glycero-beta-D-manno-heptose 7-phosphate: step 2/4.</text>
</comment>
<evidence type="ECO:0000256" key="2">
    <source>
        <dbReference type="ARBA" id="ARBA00001946"/>
    </source>
</evidence>
<feature type="binding site" evidence="19">
    <location>
        <position position="25"/>
    </location>
    <ligand>
        <name>Mg(2+)</name>
        <dbReference type="ChEBI" id="CHEBI:18420"/>
    </ligand>
</feature>
<evidence type="ECO:0000313" key="23">
    <source>
        <dbReference type="Proteomes" id="UP001224516"/>
    </source>
</evidence>
<keyword evidence="11 19" id="KW-0460">Magnesium</keyword>
<evidence type="ECO:0000256" key="17">
    <source>
        <dbReference type="PIRSR" id="PIRSR004682-1"/>
    </source>
</evidence>
<evidence type="ECO:0000256" key="15">
    <source>
        <dbReference type="ARBA" id="ARBA00061616"/>
    </source>
</evidence>
<dbReference type="EMBL" id="MTBD01000015">
    <property type="protein sequence ID" value="PRP71327.1"/>
    <property type="molecule type" value="Genomic_DNA"/>
</dbReference>
<reference evidence="21 22" key="1">
    <citation type="submission" date="2017-01" db="EMBL/GenBank/DDBJ databases">
        <title>New insights into the genetic diversity of Chromobacterium isolated from tropical freshwater lake.</title>
        <authorList>
            <person name="Santos A.B."/>
            <person name="Nascimento A.M."/>
            <person name="Da Silva P.C."/>
        </authorList>
    </citation>
    <scope>NUCLEOTIDE SEQUENCE [LARGE SCALE GENOMIC DNA]</scope>
    <source>
        <strain evidence="21 22">56AF</strain>
    </source>
</reference>
<dbReference type="EC" id="3.1.3.-" evidence="16"/>
<dbReference type="InterPro" id="IPR006543">
    <property type="entry name" value="Histidinol-phos"/>
</dbReference>
<comment type="cofactor">
    <cofactor evidence="2 19">
        <name>Mg(2+)</name>
        <dbReference type="ChEBI" id="CHEBI:18420"/>
    </cofactor>
</comment>
<dbReference type="InterPro" id="IPR036412">
    <property type="entry name" value="HAD-like_sf"/>
</dbReference>
<feature type="site" description="Stabilizes the phosphoryl group" evidence="18">
    <location>
        <position position="68"/>
    </location>
</feature>
<sequence length="197" mass="21265">MQTAERPGGASALLIGESVKLVILDRDGVINQDRDDFVKNSVEWVPIEHSLEAIANLTQSGWRVVVATNQSGIGRGLFDMHALNAMHEKMHRLVGQAGGRIDAVVFCPHAADHGCECRKPLPGMVLEIAERFNVKLEGLPLIGDSLRDLEAIAAVGGQPMLVKTGKGVKTLAAGKLPENTLVFNDLYDAAEHLINHH</sequence>
<evidence type="ECO:0000256" key="3">
    <source>
        <dbReference type="ARBA" id="ARBA00001947"/>
    </source>
</evidence>
<keyword evidence="8 19" id="KW-0479">Metal-binding</keyword>
<reference evidence="20 23" key="2">
    <citation type="submission" date="2023-12" db="EMBL/GenBank/DDBJ databases">
        <title>Evaluation and characterization of a potential secondary metabolite violacein from indigenous Chromobacterium amazonense SAM215.</title>
        <authorList>
            <person name="Tarafdar M.R."/>
            <person name="Abedin S.M."/>
            <person name="Atiqua A."/>
            <person name="Saha A."/>
            <person name="Khan S.N."/>
        </authorList>
    </citation>
    <scope>NUCLEOTIDE SEQUENCE [LARGE SCALE GENOMIC DNA]</scope>
    <source>
        <strain evidence="20 23">SAM215</strain>
    </source>
</reference>
<protein>
    <recommendedName>
        <fullName evidence="16">D,D-heptose 1,7-bisphosphate phosphatase</fullName>
        <ecNumber evidence="16">3.1.3.-</ecNumber>
    </recommendedName>
</protein>
<dbReference type="NCBIfam" id="NF006506">
    <property type="entry name" value="PRK08942.1"/>
    <property type="match status" value="1"/>
</dbReference>
<feature type="binding site" evidence="19">
    <location>
        <position position="117"/>
    </location>
    <ligand>
        <name>Zn(2+)</name>
        <dbReference type="ChEBI" id="CHEBI:29105"/>
    </ligand>
</feature>
<feature type="binding site" evidence="19">
    <location>
        <position position="144"/>
    </location>
    <ligand>
        <name>Mg(2+)</name>
        <dbReference type="ChEBI" id="CHEBI:18420"/>
    </ligand>
</feature>
<evidence type="ECO:0000313" key="20">
    <source>
        <dbReference type="EMBL" id="MEJ8675714.1"/>
    </source>
</evidence>
<keyword evidence="10 19" id="KW-0862">Zinc</keyword>
<comment type="subunit">
    <text evidence="6">Monomer.</text>
</comment>
<dbReference type="Proteomes" id="UP000239469">
    <property type="component" value="Unassembled WGS sequence"/>
</dbReference>
<evidence type="ECO:0000256" key="10">
    <source>
        <dbReference type="ARBA" id="ARBA00022833"/>
    </source>
</evidence>
<dbReference type="GO" id="GO:0034200">
    <property type="term" value="F:D-glycero-beta-D-manno-heptose 1,7-bisphosphate 7-phosphatase activity"/>
    <property type="evidence" value="ECO:0007669"/>
    <property type="project" value="UniProtKB-EC"/>
</dbReference>
<evidence type="ECO:0000256" key="19">
    <source>
        <dbReference type="PIRSR" id="PIRSR004682-4"/>
    </source>
</evidence>
<dbReference type="PANTHER" id="PTHR42891">
    <property type="entry name" value="D-GLYCERO-BETA-D-MANNO-HEPTOSE-1,7-BISPHOSPHATE 7-PHOSPHATASE"/>
    <property type="match status" value="1"/>
</dbReference>
<comment type="function">
    <text evidence="13">Converts the D-glycero-beta-D-manno-heptose 1,7-bisphosphate intermediate into D-glycero-beta-D-manno-heptose 1-phosphate by removing the phosphate group at the C-7 position.</text>
</comment>
<feature type="binding site" evidence="19">
    <location>
        <position position="27"/>
    </location>
    <ligand>
        <name>Mg(2+)</name>
        <dbReference type="ChEBI" id="CHEBI:18420"/>
    </ligand>
</feature>
<feature type="active site" description="Nucleophile" evidence="17">
    <location>
        <position position="25"/>
    </location>
</feature>
<keyword evidence="23" id="KW-1185">Reference proteome</keyword>
<feature type="site" description="Contributes to substrate recognition" evidence="18">
    <location>
        <position position="118"/>
    </location>
</feature>
<dbReference type="EMBL" id="JAVFJF020000027">
    <property type="protein sequence ID" value="MEJ8675714.1"/>
    <property type="molecule type" value="Genomic_DNA"/>
</dbReference>
<evidence type="ECO:0000256" key="12">
    <source>
        <dbReference type="ARBA" id="ARBA00023277"/>
    </source>
</evidence>
<feature type="active site" description="Proton donor" evidence="17">
    <location>
        <position position="27"/>
    </location>
</feature>
<comment type="cofactor">
    <cofactor evidence="3 19">
        <name>Zn(2+)</name>
        <dbReference type="ChEBI" id="CHEBI:29105"/>
    </cofactor>
</comment>
<comment type="caution">
    <text evidence="21">The sequence shown here is derived from an EMBL/GenBank/DDBJ whole genome shotgun (WGS) entry which is preliminary data.</text>
</comment>
<gene>
    <name evidence="20" type="primary">gmhB</name>
    <name evidence="21" type="ORF">BUE93_07415</name>
    <name evidence="20" type="ORF">QCL97_013335</name>
</gene>
<name>A0A2S9X6L5_9NEIS</name>
<evidence type="ECO:0000256" key="6">
    <source>
        <dbReference type="ARBA" id="ARBA00011245"/>
    </source>
</evidence>
<dbReference type="Gene3D" id="3.40.50.1000">
    <property type="entry name" value="HAD superfamily/HAD-like"/>
    <property type="match status" value="1"/>
</dbReference>
<comment type="similarity">
    <text evidence="15 16">Belongs to the gmhB family.</text>
</comment>
<evidence type="ECO:0000256" key="13">
    <source>
        <dbReference type="ARBA" id="ARBA00057015"/>
    </source>
</evidence>
<evidence type="ECO:0000313" key="21">
    <source>
        <dbReference type="EMBL" id="PRP71327.1"/>
    </source>
</evidence>
<keyword evidence="12 16" id="KW-0119">Carbohydrate metabolism</keyword>
<comment type="pathway">
    <text evidence="14">Bacterial outer membrane biogenesis; LOS core biosynthesis.</text>
</comment>
<dbReference type="InterPro" id="IPR006549">
    <property type="entry name" value="HAD-SF_hydro_IIIA"/>
</dbReference>
<keyword evidence="9 16" id="KW-0378">Hydrolase</keyword>
<evidence type="ECO:0000256" key="16">
    <source>
        <dbReference type="PIRNR" id="PIRNR004682"/>
    </source>
</evidence>
<evidence type="ECO:0000256" key="14">
    <source>
        <dbReference type="ARBA" id="ARBA00060705"/>
    </source>
</evidence>
<evidence type="ECO:0000256" key="5">
    <source>
        <dbReference type="ARBA" id="ARBA00004708"/>
    </source>
</evidence>
<evidence type="ECO:0000256" key="18">
    <source>
        <dbReference type="PIRSR" id="PIRSR004682-3"/>
    </source>
</evidence>
<keyword evidence="7 16" id="KW-0963">Cytoplasm</keyword>
<evidence type="ECO:0000256" key="4">
    <source>
        <dbReference type="ARBA" id="ARBA00004496"/>
    </source>
</evidence>
<dbReference type="Pfam" id="PF13242">
    <property type="entry name" value="Hydrolase_like"/>
    <property type="match status" value="1"/>
</dbReference>
<feature type="binding site" evidence="19">
    <location>
        <position position="109"/>
    </location>
    <ligand>
        <name>Zn(2+)</name>
        <dbReference type="ChEBI" id="CHEBI:29105"/>
    </ligand>
</feature>
<comment type="subcellular location">
    <subcellularLocation>
        <location evidence="4 16">Cytoplasm</location>
    </subcellularLocation>
</comment>
<dbReference type="SUPFAM" id="SSF56784">
    <property type="entry name" value="HAD-like"/>
    <property type="match status" value="1"/>
</dbReference>
<evidence type="ECO:0000313" key="22">
    <source>
        <dbReference type="Proteomes" id="UP000239469"/>
    </source>
</evidence>
<evidence type="ECO:0000256" key="11">
    <source>
        <dbReference type="ARBA" id="ARBA00022842"/>
    </source>
</evidence>
<dbReference type="GO" id="GO:0005975">
    <property type="term" value="P:carbohydrate metabolic process"/>
    <property type="evidence" value="ECO:0007669"/>
    <property type="project" value="InterPro"/>
</dbReference>
<dbReference type="InterPro" id="IPR004446">
    <property type="entry name" value="Heptose_bisP_phosphatase"/>
</dbReference>